<sequence length="171" mass="18568">MLSNFSSSGAQRSRTSSTAQVAKAEFLTFQLGQEEYGIDILRVQEIRSYETPTRIAHAPDFIKGVVDLRGVIVPIVDLRMKLGCPTVEYTPFTVVIILNVANTVLGVVVDSVADVVNLELDAIRPTPQFQSQVDEAFIKGIATVDERMLIVMDIEALLSSADMGLLKAAVG</sequence>
<comment type="subcellular location">
    <subcellularLocation>
        <location evidence="1">Cytoplasm</location>
    </subcellularLocation>
</comment>
<dbReference type="SMART" id="SM00260">
    <property type="entry name" value="CheW"/>
    <property type="match status" value="1"/>
</dbReference>
<dbReference type="Proteomes" id="UP000509579">
    <property type="component" value="Chromosome"/>
</dbReference>
<dbReference type="RefSeq" id="WP_175504508.1">
    <property type="nucleotide sequence ID" value="NZ_CAURQT010000016.1"/>
</dbReference>
<dbReference type="InterPro" id="IPR002545">
    <property type="entry name" value="CheW-lke_dom"/>
</dbReference>
<reference evidence="5 6" key="1">
    <citation type="submission" date="2020-06" db="EMBL/GenBank/DDBJ databases">
        <title>Acidovorax antarctica sp. nov., isolated from Corinth ice sheet soil, Antarctic Fields Peninsula.</title>
        <authorList>
            <person name="Xu Q."/>
            <person name="Peng F."/>
        </authorList>
    </citation>
    <scope>NUCLEOTIDE SEQUENCE [LARGE SCALE GENOMIC DNA]</scope>
    <source>
        <strain evidence="5 6">16-35-5</strain>
    </source>
</reference>
<dbReference type="PROSITE" id="PS50851">
    <property type="entry name" value="CHEW"/>
    <property type="match status" value="1"/>
</dbReference>
<organism evidence="5 6">
    <name type="scientific">Comamonas antarctica</name>
    <dbReference type="NCBI Taxonomy" id="2743470"/>
    <lineage>
        <taxon>Bacteria</taxon>
        <taxon>Pseudomonadati</taxon>
        <taxon>Pseudomonadota</taxon>
        <taxon>Betaproteobacteria</taxon>
        <taxon>Burkholderiales</taxon>
        <taxon>Comamonadaceae</taxon>
        <taxon>Comamonas</taxon>
    </lineage>
</organism>
<dbReference type="PANTHER" id="PTHR22617">
    <property type="entry name" value="CHEMOTAXIS SENSOR HISTIDINE KINASE-RELATED"/>
    <property type="match status" value="1"/>
</dbReference>
<evidence type="ECO:0000313" key="5">
    <source>
        <dbReference type="EMBL" id="QKV53702.1"/>
    </source>
</evidence>
<dbReference type="Pfam" id="PF01584">
    <property type="entry name" value="CheW"/>
    <property type="match status" value="1"/>
</dbReference>
<dbReference type="GO" id="GO:0007165">
    <property type="term" value="P:signal transduction"/>
    <property type="evidence" value="ECO:0007669"/>
    <property type="project" value="InterPro"/>
</dbReference>
<dbReference type="GO" id="GO:0005829">
    <property type="term" value="C:cytosol"/>
    <property type="evidence" value="ECO:0007669"/>
    <property type="project" value="TreeGrafter"/>
</dbReference>
<dbReference type="EMBL" id="CP054840">
    <property type="protein sequence ID" value="QKV53702.1"/>
    <property type="molecule type" value="Genomic_DNA"/>
</dbReference>
<dbReference type="Gene3D" id="2.40.50.180">
    <property type="entry name" value="CheA-289, Domain 4"/>
    <property type="match status" value="1"/>
</dbReference>
<dbReference type="InterPro" id="IPR039315">
    <property type="entry name" value="CheW"/>
</dbReference>
<dbReference type="GO" id="GO:0006935">
    <property type="term" value="P:chemotaxis"/>
    <property type="evidence" value="ECO:0007669"/>
    <property type="project" value="InterPro"/>
</dbReference>
<dbReference type="KEGG" id="aant:HUK68_12810"/>
<dbReference type="PANTHER" id="PTHR22617:SF45">
    <property type="entry name" value="CHEMOTAXIS PROTEIN CHEW"/>
    <property type="match status" value="1"/>
</dbReference>
<dbReference type="InterPro" id="IPR036061">
    <property type="entry name" value="CheW-like_dom_sf"/>
</dbReference>
<feature type="domain" description="CheW-like" evidence="4">
    <location>
        <begin position="23"/>
        <end position="163"/>
    </location>
</feature>
<keyword evidence="6" id="KW-1185">Reference proteome</keyword>
<evidence type="ECO:0000313" key="6">
    <source>
        <dbReference type="Proteomes" id="UP000509579"/>
    </source>
</evidence>
<evidence type="ECO:0000259" key="4">
    <source>
        <dbReference type="PROSITE" id="PS50851"/>
    </source>
</evidence>
<dbReference type="AlphaFoldDB" id="A0A6N1X6K3"/>
<accession>A0A6N1X6K3</accession>
<keyword evidence="3" id="KW-0963">Cytoplasm</keyword>
<name>A0A6N1X6K3_9BURK</name>
<evidence type="ECO:0000256" key="3">
    <source>
        <dbReference type="ARBA" id="ARBA00022490"/>
    </source>
</evidence>
<evidence type="ECO:0000256" key="2">
    <source>
        <dbReference type="ARBA" id="ARBA00021483"/>
    </source>
</evidence>
<evidence type="ECO:0000256" key="1">
    <source>
        <dbReference type="ARBA" id="ARBA00004496"/>
    </source>
</evidence>
<proteinExistence type="predicted"/>
<gene>
    <name evidence="5" type="ORF">HUK68_12810</name>
</gene>
<dbReference type="SUPFAM" id="SSF50341">
    <property type="entry name" value="CheW-like"/>
    <property type="match status" value="1"/>
</dbReference>
<protein>
    <recommendedName>
        <fullName evidence="2">Chemotaxis protein CheW</fullName>
    </recommendedName>
</protein>
<dbReference type="Gene3D" id="2.30.30.40">
    <property type="entry name" value="SH3 Domains"/>
    <property type="match status" value="1"/>
</dbReference>